<accession>A0A4Q9DV05</accession>
<dbReference type="OrthoDB" id="9803735at2"/>
<protein>
    <submittedName>
        <fullName evidence="6">LysR family transcriptional regulator</fullName>
    </submittedName>
</protein>
<dbReference type="Pfam" id="PF03466">
    <property type="entry name" value="LysR_substrate"/>
    <property type="match status" value="1"/>
</dbReference>
<dbReference type="GO" id="GO:0000976">
    <property type="term" value="F:transcription cis-regulatory region binding"/>
    <property type="evidence" value="ECO:0007669"/>
    <property type="project" value="TreeGrafter"/>
</dbReference>
<dbReference type="InterPro" id="IPR036388">
    <property type="entry name" value="WH-like_DNA-bd_sf"/>
</dbReference>
<reference evidence="6 7" key="1">
    <citation type="submission" date="2019-02" db="EMBL/GenBank/DDBJ databases">
        <title>Paenibacillus sp. nov., isolated from surface-sterilized tissue of Thalictrum simplex L.</title>
        <authorList>
            <person name="Tuo L."/>
        </authorList>
    </citation>
    <scope>NUCLEOTIDE SEQUENCE [LARGE SCALE GENOMIC DNA]</scope>
    <source>
        <strain evidence="6 7">N2SHLJ1</strain>
    </source>
</reference>
<evidence type="ECO:0000259" key="5">
    <source>
        <dbReference type="PROSITE" id="PS50931"/>
    </source>
</evidence>
<comment type="similarity">
    <text evidence="1">Belongs to the LysR transcriptional regulatory family.</text>
</comment>
<gene>
    <name evidence="6" type="ORF">EYB31_10910</name>
</gene>
<dbReference type="Proteomes" id="UP000293142">
    <property type="component" value="Unassembled WGS sequence"/>
</dbReference>
<evidence type="ECO:0000256" key="1">
    <source>
        <dbReference type="ARBA" id="ARBA00009437"/>
    </source>
</evidence>
<dbReference type="RefSeq" id="WP_131013362.1">
    <property type="nucleotide sequence ID" value="NZ_SIRE01000007.1"/>
</dbReference>
<evidence type="ECO:0000256" key="4">
    <source>
        <dbReference type="ARBA" id="ARBA00023163"/>
    </source>
</evidence>
<keyword evidence="7" id="KW-1185">Reference proteome</keyword>
<keyword evidence="2" id="KW-0805">Transcription regulation</keyword>
<sequence>MNINKLHTFLTLAECLNFTETADKLYCSQPAVSMQIQSLEDDLGTPLFDRIGKKLFLTSHGKLFKPYAEQMVNLLQQAKEHLKQSESLSTGTLSFGSSNFVGVYLLPAVLSSFNKRYPGIHINMNITSSQQLIYMLETNKLEFLVLSDHIKVDETLFHSSTFYRDELVLIAPSSHPAAGKKDCSVLDFSNETLLLKPQKSATRSFLDTMFSQFGVTFNRFMEISNLEAIKQAVIHGLGISVVSKFAVQHEIASGLLIEIPLRDAAFRRGIQYVHYKNKHLSPAATQFIHMLDNVDAHLISAKTP</sequence>
<dbReference type="EMBL" id="SIRE01000007">
    <property type="protein sequence ID" value="TBL79418.1"/>
    <property type="molecule type" value="Genomic_DNA"/>
</dbReference>
<comment type="caution">
    <text evidence="6">The sequence shown here is derived from an EMBL/GenBank/DDBJ whole genome shotgun (WGS) entry which is preliminary data.</text>
</comment>
<dbReference type="PRINTS" id="PR00039">
    <property type="entry name" value="HTHLYSR"/>
</dbReference>
<keyword evidence="3" id="KW-0238">DNA-binding</keyword>
<name>A0A4Q9DV05_9BACL</name>
<dbReference type="GO" id="GO:0003700">
    <property type="term" value="F:DNA-binding transcription factor activity"/>
    <property type="evidence" value="ECO:0007669"/>
    <property type="project" value="InterPro"/>
</dbReference>
<dbReference type="SUPFAM" id="SSF53850">
    <property type="entry name" value="Periplasmic binding protein-like II"/>
    <property type="match status" value="1"/>
</dbReference>
<dbReference type="Pfam" id="PF00126">
    <property type="entry name" value="HTH_1"/>
    <property type="match status" value="1"/>
</dbReference>
<evidence type="ECO:0000256" key="2">
    <source>
        <dbReference type="ARBA" id="ARBA00023015"/>
    </source>
</evidence>
<dbReference type="AlphaFoldDB" id="A0A4Q9DV05"/>
<evidence type="ECO:0000256" key="3">
    <source>
        <dbReference type="ARBA" id="ARBA00023125"/>
    </source>
</evidence>
<feature type="domain" description="HTH lysR-type" evidence="5">
    <location>
        <begin position="1"/>
        <end position="58"/>
    </location>
</feature>
<evidence type="ECO:0000313" key="7">
    <source>
        <dbReference type="Proteomes" id="UP000293142"/>
    </source>
</evidence>
<dbReference type="Gene3D" id="1.10.10.10">
    <property type="entry name" value="Winged helix-like DNA-binding domain superfamily/Winged helix DNA-binding domain"/>
    <property type="match status" value="1"/>
</dbReference>
<proteinExistence type="inferred from homology"/>
<dbReference type="InterPro" id="IPR000847">
    <property type="entry name" value="LysR_HTH_N"/>
</dbReference>
<dbReference type="InterPro" id="IPR036390">
    <property type="entry name" value="WH_DNA-bd_sf"/>
</dbReference>
<dbReference type="SUPFAM" id="SSF46785">
    <property type="entry name" value="Winged helix' DNA-binding domain"/>
    <property type="match status" value="1"/>
</dbReference>
<keyword evidence="4" id="KW-0804">Transcription</keyword>
<evidence type="ECO:0000313" key="6">
    <source>
        <dbReference type="EMBL" id="TBL79418.1"/>
    </source>
</evidence>
<dbReference type="FunFam" id="1.10.10.10:FF:000001">
    <property type="entry name" value="LysR family transcriptional regulator"/>
    <property type="match status" value="1"/>
</dbReference>
<dbReference type="PROSITE" id="PS50931">
    <property type="entry name" value="HTH_LYSR"/>
    <property type="match status" value="1"/>
</dbReference>
<dbReference type="InterPro" id="IPR005119">
    <property type="entry name" value="LysR_subst-bd"/>
</dbReference>
<dbReference type="Gene3D" id="3.40.190.290">
    <property type="match status" value="1"/>
</dbReference>
<dbReference type="PANTHER" id="PTHR30126">
    <property type="entry name" value="HTH-TYPE TRANSCRIPTIONAL REGULATOR"/>
    <property type="match status" value="1"/>
</dbReference>
<dbReference type="PANTHER" id="PTHR30126:SF39">
    <property type="entry name" value="HTH-TYPE TRANSCRIPTIONAL REGULATOR CYSL"/>
    <property type="match status" value="1"/>
</dbReference>
<organism evidence="6 7">
    <name type="scientific">Paenibacillus thalictri</name>
    <dbReference type="NCBI Taxonomy" id="2527873"/>
    <lineage>
        <taxon>Bacteria</taxon>
        <taxon>Bacillati</taxon>
        <taxon>Bacillota</taxon>
        <taxon>Bacilli</taxon>
        <taxon>Bacillales</taxon>
        <taxon>Paenibacillaceae</taxon>
        <taxon>Paenibacillus</taxon>
    </lineage>
</organism>